<comment type="caution">
    <text evidence="2">The sequence shown here is derived from an EMBL/GenBank/DDBJ whole genome shotgun (WGS) entry which is preliminary data.</text>
</comment>
<feature type="compositionally biased region" description="Basic and acidic residues" evidence="1">
    <location>
        <begin position="22"/>
        <end position="34"/>
    </location>
</feature>
<protein>
    <submittedName>
        <fullName evidence="2">Uncharacterized protein</fullName>
    </submittedName>
</protein>
<proteinExistence type="predicted"/>
<feature type="region of interest" description="Disordered" evidence="1">
    <location>
        <begin position="1"/>
        <end position="34"/>
    </location>
</feature>
<dbReference type="EMBL" id="JBHUCX010000004">
    <property type="protein sequence ID" value="MFD1673440.1"/>
    <property type="molecule type" value="Genomic_DNA"/>
</dbReference>
<gene>
    <name evidence="2" type="ORF">ACFSB2_01715</name>
</gene>
<sequence length="60" mass="6488">MTDPRQSKSKMQLANELGQAVAKEKSPDDICDEGGRCEATLGDARTLAANDSPDDHDVER</sequence>
<name>A0ABW4JBW9_9BACL</name>
<evidence type="ECO:0000313" key="2">
    <source>
        <dbReference type="EMBL" id="MFD1673440.1"/>
    </source>
</evidence>
<evidence type="ECO:0000256" key="1">
    <source>
        <dbReference type="SAM" id="MobiDB-lite"/>
    </source>
</evidence>
<dbReference type="Proteomes" id="UP001597079">
    <property type="component" value="Unassembled WGS sequence"/>
</dbReference>
<dbReference type="RefSeq" id="WP_377940828.1">
    <property type="nucleotide sequence ID" value="NZ_JBHUCX010000004.1"/>
</dbReference>
<evidence type="ECO:0000313" key="3">
    <source>
        <dbReference type="Proteomes" id="UP001597079"/>
    </source>
</evidence>
<organism evidence="2 3">
    <name type="scientific">Alicyclobacillus fodiniaquatilis</name>
    <dbReference type="NCBI Taxonomy" id="1661150"/>
    <lineage>
        <taxon>Bacteria</taxon>
        <taxon>Bacillati</taxon>
        <taxon>Bacillota</taxon>
        <taxon>Bacilli</taxon>
        <taxon>Bacillales</taxon>
        <taxon>Alicyclobacillaceae</taxon>
        <taxon>Alicyclobacillus</taxon>
    </lineage>
</organism>
<keyword evidence="3" id="KW-1185">Reference proteome</keyword>
<accession>A0ABW4JBW9</accession>
<reference evidence="3" key="1">
    <citation type="journal article" date="2019" name="Int. J. Syst. Evol. Microbiol.">
        <title>The Global Catalogue of Microorganisms (GCM) 10K type strain sequencing project: providing services to taxonomists for standard genome sequencing and annotation.</title>
        <authorList>
            <consortium name="The Broad Institute Genomics Platform"/>
            <consortium name="The Broad Institute Genome Sequencing Center for Infectious Disease"/>
            <person name="Wu L."/>
            <person name="Ma J."/>
        </authorList>
    </citation>
    <scope>NUCLEOTIDE SEQUENCE [LARGE SCALE GENOMIC DNA]</scope>
    <source>
        <strain evidence="3">CGMCC 1.12286</strain>
    </source>
</reference>